<comment type="similarity">
    <text evidence="2 8">Belongs to the class-V pyridoxal-phosphate-dependent aminotransferase family. Csd subfamily.</text>
</comment>
<name>A0AA96LBA3_9BACL</name>
<dbReference type="Gene3D" id="3.40.640.10">
    <property type="entry name" value="Type I PLP-dependent aspartate aminotransferase-like (Major domain)"/>
    <property type="match status" value="1"/>
</dbReference>
<evidence type="ECO:0000256" key="8">
    <source>
        <dbReference type="RuleBase" id="RU004506"/>
    </source>
</evidence>
<organism evidence="10 11">
    <name type="scientific">Paenibacillus aurantius</name>
    <dbReference type="NCBI Taxonomy" id="2918900"/>
    <lineage>
        <taxon>Bacteria</taxon>
        <taxon>Bacillati</taxon>
        <taxon>Bacillota</taxon>
        <taxon>Bacilli</taxon>
        <taxon>Bacillales</taxon>
        <taxon>Paenibacillaceae</taxon>
        <taxon>Paenibacillus</taxon>
    </lineage>
</organism>
<dbReference type="InterPro" id="IPR020578">
    <property type="entry name" value="Aminotrans_V_PyrdxlP_BS"/>
</dbReference>
<evidence type="ECO:0000256" key="7">
    <source>
        <dbReference type="RuleBase" id="RU004504"/>
    </source>
</evidence>
<accession>A0AA96LBA3</accession>
<proteinExistence type="inferred from homology"/>
<dbReference type="AlphaFoldDB" id="A0AA96LBA3"/>
<dbReference type="GO" id="GO:0030170">
    <property type="term" value="F:pyridoxal phosphate binding"/>
    <property type="evidence" value="ECO:0007669"/>
    <property type="project" value="UniProtKB-UniRule"/>
</dbReference>
<dbReference type="PANTHER" id="PTHR43586:SF8">
    <property type="entry name" value="CYSTEINE DESULFURASE 1, CHLOROPLASTIC"/>
    <property type="match status" value="1"/>
</dbReference>
<evidence type="ECO:0000256" key="5">
    <source>
        <dbReference type="ARBA" id="ARBA00022898"/>
    </source>
</evidence>
<dbReference type="Pfam" id="PF00266">
    <property type="entry name" value="Aminotran_5"/>
    <property type="match status" value="1"/>
</dbReference>
<dbReference type="GO" id="GO:0006534">
    <property type="term" value="P:cysteine metabolic process"/>
    <property type="evidence" value="ECO:0007669"/>
    <property type="project" value="UniProtKB-UniRule"/>
</dbReference>
<dbReference type="KEGG" id="paun:MJA45_20550"/>
<evidence type="ECO:0000259" key="9">
    <source>
        <dbReference type="Pfam" id="PF00266"/>
    </source>
</evidence>
<dbReference type="NCBIfam" id="TIGR01979">
    <property type="entry name" value="sufS"/>
    <property type="match status" value="1"/>
</dbReference>
<dbReference type="EC" id="2.8.1.7" evidence="3 8"/>
<evidence type="ECO:0000313" key="11">
    <source>
        <dbReference type="Proteomes" id="UP001305702"/>
    </source>
</evidence>
<dbReference type="PROSITE" id="PS00595">
    <property type="entry name" value="AA_TRANSFER_CLASS_5"/>
    <property type="match status" value="1"/>
</dbReference>
<dbReference type="PANTHER" id="PTHR43586">
    <property type="entry name" value="CYSTEINE DESULFURASE"/>
    <property type="match status" value="1"/>
</dbReference>
<keyword evidence="5 8" id="KW-0663">Pyridoxal phosphate</keyword>
<comment type="catalytic activity">
    <reaction evidence="6 8">
        <text>(sulfur carrier)-H + L-cysteine = (sulfur carrier)-SH + L-alanine</text>
        <dbReference type="Rhea" id="RHEA:43892"/>
        <dbReference type="Rhea" id="RHEA-COMP:14737"/>
        <dbReference type="Rhea" id="RHEA-COMP:14739"/>
        <dbReference type="ChEBI" id="CHEBI:29917"/>
        <dbReference type="ChEBI" id="CHEBI:35235"/>
        <dbReference type="ChEBI" id="CHEBI:57972"/>
        <dbReference type="ChEBI" id="CHEBI:64428"/>
        <dbReference type="EC" id="2.8.1.7"/>
    </reaction>
</comment>
<dbReference type="InterPro" id="IPR015421">
    <property type="entry name" value="PyrdxlP-dep_Trfase_major"/>
</dbReference>
<comment type="function">
    <text evidence="8">Catalyzes the removal of elemental sulfur and selenium atoms from L-cysteine, L-cystine, L-selenocysteine, and L-selenocystine to produce L-alanine.</text>
</comment>
<protein>
    <recommendedName>
        <fullName evidence="3 8">Cysteine desulfurase</fullName>
        <ecNumber evidence="3 8">2.8.1.7</ecNumber>
    </recommendedName>
</protein>
<dbReference type="GO" id="GO:0031071">
    <property type="term" value="F:cysteine desulfurase activity"/>
    <property type="evidence" value="ECO:0007669"/>
    <property type="project" value="UniProtKB-UniRule"/>
</dbReference>
<comment type="cofactor">
    <cofactor evidence="1 7">
        <name>pyridoxal 5'-phosphate</name>
        <dbReference type="ChEBI" id="CHEBI:597326"/>
    </cofactor>
</comment>
<dbReference type="Gene3D" id="3.90.1150.10">
    <property type="entry name" value="Aspartate Aminotransferase, domain 1"/>
    <property type="match status" value="1"/>
</dbReference>
<evidence type="ECO:0000256" key="6">
    <source>
        <dbReference type="ARBA" id="ARBA00050776"/>
    </source>
</evidence>
<keyword evidence="4 8" id="KW-0808">Transferase</keyword>
<dbReference type="PIRSF" id="PIRSF005572">
    <property type="entry name" value="NifS"/>
    <property type="match status" value="1"/>
</dbReference>
<feature type="domain" description="Aminotransferase class V" evidence="9">
    <location>
        <begin position="23"/>
        <end position="392"/>
    </location>
</feature>
<dbReference type="Proteomes" id="UP001305702">
    <property type="component" value="Chromosome"/>
</dbReference>
<dbReference type="InterPro" id="IPR000192">
    <property type="entry name" value="Aminotrans_V_dom"/>
</dbReference>
<dbReference type="RefSeq" id="WP_315603767.1">
    <property type="nucleotide sequence ID" value="NZ_CP130318.1"/>
</dbReference>
<dbReference type="InterPro" id="IPR015422">
    <property type="entry name" value="PyrdxlP-dep_Trfase_small"/>
</dbReference>
<keyword evidence="11" id="KW-1185">Reference proteome</keyword>
<evidence type="ECO:0000256" key="2">
    <source>
        <dbReference type="ARBA" id="ARBA00010447"/>
    </source>
</evidence>
<evidence type="ECO:0000256" key="1">
    <source>
        <dbReference type="ARBA" id="ARBA00001933"/>
    </source>
</evidence>
<gene>
    <name evidence="10" type="ORF">MJA45_20550</name>
</gene>
<reference evidence="10 11" key="1">
    <citation type="submission" date="2022-02" db="EMBL/GenBank/DDBJ databases">
        <title>Paenibacillus sp. MBLB1776 Whole Genome Shotgun Sequencing.</title>
        <authorList>
            <person name="Hwang C.Y."/>
            <person name="Cho E.-S."/>
            <person name="Seo M.-J."/>
        </authorList>
    </citation>
    <scope>NUCLEOTIDE SEQUENCE [LARGE SCALE GENOMIC DNA]</scope>
    <source>
        <strain evidence="10 11">MBLB1776</strain>
    </source>
</reference>
<evidence type="ECO:0000256" key="4">
    <source>
        <dbReference type="ARBA" id="ARBA00022679"/>
    </source>
</evidence>
<dbReference type="InterPro" id="IPR010970">
    <property type="entry name" value="Cys_dSase_SufS"/>
</dbReference>
<evidence type="ECO:0000256" key="3">
    <source>
        <dbReference type="ARBA" id="ARBA00012239"/>
    </source>
</evidence>
<dbReference type="CDD" id="cd06453">
    <property type="entry name" value="SufS_like"/>
    <property type="match status" value="1"/>
</dbReference>
<sequence>MKASELRRHFPILDQEINGHPLVYLDSAATSQKPVAVIEALKHYYQWENANVHRGVHTLGSRATDAYEGARETVAAFLNARSTEEIIFTRGTTTAINLVAQSYAQSVCREGDEIVITPLEHHSNLIPWQQVAKRTGATLKYIPLQPDGSIRLEDVEATITERTKMVAVVYVSNVMAVVNPVKQIAEIAHRHGAKILVDGAQSTPHLKVDVQELDCDFYAFSGHKMCGPTGIGALYGKKELLENMEPIEFGGEMIDHVGLYESTWKDLPWRFEGGTPIIAGAVGLGAAIRFLEEIGLDAIDRHEKELTAYAMERMSKIDDLVIYGPKEERAGLITFNLGDIHPHDVATVLDAEGVAVRAGHHCCQPLMRWLNVSATARASFYLYNTEEDVDRLVAALLKTKEYFGYAAG</sequence>
<evidence type="ECO:0000313" key="10">
    <source>
        <dbReference type="EMBL" id="WNQ09993.1"/>
    </source>
</evidence>
<dbReference type="EMBL" id="CP130318">
    <property type="protein sequence ID" value="WNQ09993.1"/>
    <property type="molecule type" value="Genomic_DNA"/>
</dbReference>
<dbReference type="InterPro" id="IPR016454">
    <property type="entry name" value="Cysteine_dSase"/>
</dbReference>
<dbReference type="InterPro" id="IPR015424">
    <property type="entry name" value="PyrdxlP-dep_Trfase"/>
</dbReference>
<dbReference type="SUPFAM" id="SSF53383">
    <property type="entry name" value="PLP-dependent transferases"/>
    <property type="match status" value="1"/>
</dbReference>